<gene>
    <name evidence="2" type="ORF">NCTC10138_00794</name>
</gene>
<dbReference type="Proteomes" id="UP000289841">
    <property type="component" value="Chromosome"/>
</dbReference>
<keyword evidence="3" id="KW-1185">Reference proteome</keyword>
<organism evidence="2 3">
    <name type="scientific">Haploplasma axanthum</name>
    <name type="common">Acholeplasma axanthum</name>
    <dbReference type="NCBI Taxonomy" id="29552"/>
    <lineage>
        <taxon>Bacteria</taxon>
        <taxon>Bacillati</taxon>
        <taxon>Mycoplasmatota</taxon>
        <taxon>Mollicutes</taxon>
        <taxon>Acholeplasmatales</taxon>
        <taxon>Acholeplasmataceae</taxon>
        <taxon>Haploplasma</taxon>
    </lineage>
</organism>
<evidence type="ECO:0000256" key="1">
    <source>
        <dbReference type="SAM" id="Phobius"/>
    </source>
</evidence>
<dbReference type="EMBL" id="LR215048">
    <property type="protein sequence ID" value="VEU80424.1"/>
    <property type="molecule type" value="Genomic_DNA"/>
</dbReference>
<proteinExistence type="predicted"/>
<dbReference type="RefSeq" id="WP_156907463.1">
    <property type="nucleotide sequence ID" value="NZ_LR215048.1"/>
</dbReference>
<dbReference type="KEGG" id="aaxa:NCTC10138_00794"/>
<accession>A0A449BD92</accession>
<keyword evidence="1" id="KW-0472">Membrane</keyword>
<dbReference type="AlphaFoldDB" id="A0A449BD92"/>
<protein>
    <submittedName>
        <fullName evidence="2">Uncharacterized protein</fullName>
    </submittedName>
</protein>
<evidence type="ECO:0000313" key="2">
    <source>
        <dbReference type="EMBL" id="VEU80424.1"/>
    </source>
</evidence>
<dbReference type="STRING" id="1278311.GCA_000428705_00983"/>
<evidence type="ECO:0000313" key="3">
    <source>
        <dbReference type="Proteomes" id="UP000289841"/>
    </source>
</evidence>
<sequence>MKIKSRMIVLLHSIITSVFLYFFLGSLWIFSIVILSIIFLIVGGKNNV</sequence>
<keyword evidence="1" id="KW-0812">Transmembrane</keyword>
<feature type="transmembrane region" description="Helical" evidence="1">
    <location>
        <begin position="20"/>
        <end position="42"/>
    </location>
</feature>
<name>A0A449BD92_HAPAX</name>
<keyword evidence="1" id="KW-1133">Transmembrane helix</keyword>
<reference evidence="2 3" key="1">
    <citation type="submission" date="2019-01" db="EMBL/GenBank/DDBJ databases">
        <authorList>
            <consortium name="Pathogen Informatics"/>
        </authorList>
    </citation>
    <scope>NUCLEOTIDE SEQUENCE [LARGE SCALE GENOMIC DNA]</scope>
    <source>
        <strain evidence="2 3">NCTC10138</strain>
    </source>
</reference>